<dbReference type="AlphaFoldDB" id="A0A857DKP9"/>
<gene>
    <name evidence="1" type="ORF">GQ588_12410</name>
</gene>
<dbReference type="EMBL" id="CP046996">
    <property type="protein sequence ID" value="QHA01383.1"/>
    <property type="molecule type" value="Genomic_DNA"/>
</dbReference>
<sequence length="49" mass="5693">MAQAFEATPSIKGFEATKLIRSVMNSKTDVRKVEKLDRLYTRINSYKKK</sequence>
<proteinExistence type="predicted"/>
<organism evidence="1 2">
    <name type="scientific">Dehalobacter restrictus</name>
    <dbReference type="NCBI Taxonomy" id="55583"/>
    <lineage>
        <taxon>Bacteria</taxon>
        <taxon>Bacillati</taxon>
        <taxon>Bacillota</taxon>
        <taxon>Clostridia</taxon>
        <taxon>Eubacteriales</taxon>
        <taxon>Desulfitobacteriaceae</taxon>
        <taxon>Dehalobacter</taxon>
    </lineage>
</organism>
<dbReference type="Proteomes" id="UP000430508">
    <property type="component" value="Chromosome"/>
</dbReference>
<name>A0A857DKP9_9FIRM</name>
<accession>A0A857DKP9</accession>
<evidence type="ECO:0000313" key="2">
    <source>
        <dbReference type="Proteomes" id="UP000430508"/>
    </source>
</evidence>
<dbReference type="RefSeq" id="WP_019226032.1">
    <property type="nucleotide sequence ID" value="NZ_CP046996.1"/>
</dbReference>
<evidence type="ECO:0000313" key="1">
    <source>
        <dbReference type="EMBL" id="QHA01383.1"/>
    </source>
</evidence>
<reference evidence="1 2" key="1">
    <citation type="submission" date="2019-12" db="EMBL/GenBank/DDBJ databases">
        <title>Sequence classification of anaerobic respiratory reductive dehalogenases: First we see many, then we see few.</title>
        <authorList>
            <person name="Molenda O."/>
            <person name="Puentes Jacome L.A."/>
            <person name="Cao X."/>
            <person name="Nesbo C.L."/>
            <person name="Tang S."/>
            <person name="Morson N."/>
            <person name="Patron J."/>
            <person name="Lomheim L."/>
            <person name="Wishart D.S."/>
            <person name="Edwards E.A."/>
        </authorList>
    </citation>
    <scope>NUCLEOTIDE SEQUENCE [LARGE SCALE GENOMIC DNA]</scope>
    <source>
        <strain evidence="1 2">12DCA</strain>
    </source>
</reference>
<protein>
    <submittedName>
        <fullName evidence="1">Uncharacterized protein</fullName>
    </submittedName>
</protein>